<proteinExistence type="predicted"/>
<keyword evidence="5" id="KW-1185">Reference proteome</keyword>
<protein>
    <submittedName>
        <fullName evidence="2">Flagellar basal body P-ring biosynthesis protein FlgA</fullName>
    </submittedName>
    <submittedName>
        <fullName evidence="3">Flagellar basal body P-ring formation chaperone FlgA</fullName>
    </submittedName>
</protein>
<evidence type="ECO:0000313" key="4">
    <source>
        <dbReference type="Proteomes" id="UP000255108"/>
    </source>
</evidence>
<sequence length="185" mass="20468">MFSITSAYSSEVKTIPLEENVKNFAQNYFEISARKQFNREIFLTVSIIPPRDISLIPPCASAPNIKAFQGEDSALLKIDVSCKTGNKWNVLYLARAMYRPEPSAPLRAFSSKTAKQIASQPHAAGYLVKKGDVLELIARAEQIEIRSSVIAEENGRSGDVIWVKNKRSGKQLRAVVNSGQEVSPL</sequence>
<dbReference type="Pfam" id="PF13144">
    <property type="entry name" value="ChapFlgA"/>
    <property type="match status" value="1"/>
</dbReference>
<evidence type="ECO:0000259" key="1">
    <source>
        <dbReference type="Pfam" id="PF13144"/>
    </source>
</evidence>
<dbReference type="EMBL" id="UGHR01000003">
    <property type="protein sequence ID" value="STR44569.1"/>
    <property type="molecule type" value="Genomic_DNA"/>
</dbReference>
<evidence type="ECO:0000313" key="2">
    <source>
        <dbReference type="EMBL" id="STR44569.1"/>
    </source>
</evidence>
<organism evidence="2 4">
    <name type="scientific">Iodobacter fluviatilis</name>
    <dbReference type="NCBI Taxonomy" id="537"/>
    <lineage>
        <taxon>Bacteria</taxon>
        <taxon>Pseudomonadati</taxon>
        <taxon>Pseudomonadota</taxon>
        <taxon>Betaproteobacteria</taxon>
        <taxon>Neisseriales</taxon>
        <taxon>Chitinibacteraceae</taxon>
        <taxon>Iodobacter</taxon>
    </lineage>
</organism>
<gene>
    <name evidence="3" type="ORF">EV682_10638</name>
    <name evidence="2" type="ORF">NCTC11159_03104</name>
</gene>
<dbReference type="Proteomes" id="UP000255108">
    <property type="component" value="Unassembled WGS sequence"/>
</dbReference>
<evidence type="ECO:0000313" key="3">
    <source>
        <dbReference type="EMBL" id="TCU86158.1"/>
    </source>
</evidence>
<dbReference type="EMBL" id="SMBT01000006">
    <property type="protein sequence ID" value="TCU86158.1"/>
    <property type="molecule type" value="Genomic_DNA"/>
</dbReference>
<keyword evidence="2" id="KW-0966">Cell projection</keyword>
<dbReference type="Proteomes" id="UP000295794">
    <property type="component" value="Unassembled WGS sequence"/>
</dbReference>
<dbReference type="InterPro" id="IPR017585">
    <property type="entry name" value="SAF_FlgA"/>
</dbReference>
<dbReference type="Gene3D" id="2.30.30.760">
    <property type="match status" value="1"/>
</dbReference>
<keyword evidence="2" id="KW-0282">Flagellum</keyword>
<dbReference type="AlphaFoldDB" id="A0A377SVQ8"/>
<feature type="domain" description="Flagella basal body P-ring formation protein FlgA SAF" evidence="1">
    <location>
        <begin position="123"/>
        <end position="182"/>
    </location>
</feature>
<keyword evidence="2" id="KW-0969">Cilium</keyword>
<evidence type="ECO:0000313" key="5">
    <source>
        <dbReference type="Proteomes" id="UP000295794"/>
    </source>
</evidence>
<name>A0A377SVQ8_9NEIS</name>
<reference evidence="2 4" key="1">
    <citation type="submission" date="2018-06" db="EMBL/GenBank/DDBJ databases">
        <authorList>
            <consortium name="Pathogen Informatics"/>
            <person name="Doyle S."/>
        </authorList>
    </citation>
    <scope>NUCLEOTIDE SEQUENCE [LARGE SCALE GENOMIC DNA]</scope>
    <source>
        <strain evidence="2 4">NCTC11159</strain>
    </source>
</reference>
<reference evidence="3 5" key="2">
    <citation type="submission" date="2019-03" db="EMBL/GenBank/DDBJ databases">
        <title>Genomic Encyclopedia of Type Strains, Phase IV (KMG-IV): sequencing the most valuable type-strain genomes for metagenomic binning, comparative biology and taxonomic classification.</title>
        <authorList>
            <person name="Goeker M."/>
        </authorList>
    </citation>
    <scope>NUCLEOTIDE SEQUENCE [LARGE SCALE GENOMIC DNA]</scope>
    <source>
        <strain evidence="3 5">DSM 3764</strain>
    </source>
</reference>
<accession>A0A377SVQ8</accession>